<dbReference type="PROSITE" id="PS01081">
    <property type="entry name" value="HTH_TETR_1"/>
    <property type="match status" value="1"/>
</dbReference>
<dbReference type="Gene3D" id="1.10.357.10">
    <property type="entry name" value="Tetracycline Repressor, domain 2"/>
    <property type="match status" value="1"/>
</dbReference>
<dbReference type="EMBL" id="JADDIV010000003">
    <property type="protein sequence ID" value="MBE7368035.1"/>
    <property type="molecule type" value="Genomic_DNA"/>
</dbReference>
<keyword evidence="3 5" id="KW-0238">DNA-binding</keyword>
<evidence type="ECO:0000259" key="7">
    <source>
        <dbReference type="PROSITE" id="PS50977"/>
    </source>
</evidence>
<dbReference type="InterPro" id="IPR050109">
    <property type="entry name" value="HTH-type_TetR-like_transc_reg"/>
</dbReference>
<keyword evidence="2" id="KW-0805">Transcription regulation</keyword>
<keyword evidence="1" id="KW-0678">Repressor</keyword>
<evidence type="ECO:0000313" key="9">
    <source>
        <dbReference type="Proteomes" id="UP000806285"/>
    </source>
</evidence>
<keyword evidence="4" id="KW-0804">Transcription</keyword>
<protein>
    <submittedName>
        <fullName evidence="8">TetR/AcrR family transcriptional regulator</fullName>
    </submittedName>
</protein>
<dbReference type="Proteomes" id="UP000806285">
    <property type="component" value="Unassembled WGS sequence"/>
</dbReference>
<keyword evidence="9" id="KW-1185">Reference proteome</keyword>
<feature type="DNA-binding region" description="H-T-H motif" evidence="5">
    <location>
        <begin position="57"/>
        <end position="76"/>
    </location>
</feature>
<dbReference type="Pfam" id="PF00440">
    <property type="entry name" value="TetR_N"/>
    <property type="match status" value="1"/>
</dbReference>
<dbReference type="PANTHER" id="PTHR30055">
    <property type="entry name" value="HTH-TYPE TRANSCRIPTIONAL REGULATOR RUTR"/>
    <property type="match status" value="1"/>
</dbReference>
<dbReference type="InterPro" id="IPR001647">
    <property type="entry name" value="HTH_TetR"/>
</dbReference>
<feature type="region of interest" description="Disordered" evidence="6">
    <location>
        <begin position="1"/>
        <end position="21"/>
    </location>
</feature>
<dbReference type="InterPro" id="IPR009057">
    <property type="entry name" value="Homeodomain-like_sf"/>
</dbReference>
<comment type="caution">
    <text evidence="8">The sequence shown here is derived from an EMBL/GenBank/DDBJ whole genome shotgun (WGS) entry which is preliminary data.</text>
</comment>
<dbReference type="SUPFAM" id="SSF46689">
    <property type="entry name" value="Homeodomain-like"/>
    <property type="match status" value="1"/>
</dbReference>
<dbReference type="PROSITE" id="PS50977">
    <property type="entry name" value="HTH_TETR_2"/>
    <property type="match status" value="1"/>
</dbReference>
<evidence type="ECO:0000256" key="5">
    <source>
        <dbReference type="PROSITE-ProRule" id="PRU00335"/>
    </source>
</evidence>
<sequence length="219" mass="23622">MLSPPVGTVKYHPPRPSSRPMPDIAALSADPGIHQHRSRLLEGMAIAVGRKGYAETTIADIVREASVSRRTFYEHFATKAECLVALYEAASHNALKVLRQAVDPARDWQEQAERAIGAYLSVMAANPVLMRTLFIEILHLGPEGLAARRRVNAEIADYMVAVVNGGRGGGHVSPQMAMAVVGGIHELVLQAIEDGKAEELPQLTQTAAELVKAVARSHP</sequence>
<evidence type="ECO:0000256" key="4">
    <source>
        <dbReference type="ARBA" id="ARBA00023163"/>
    </source>
</evidence>
<evidence type="ECO:0000256" key="6">
    <source>
        <dbReference type="SAM" id="MobiDB-lite"/>
    </source>
</evidence>
<dbReference type="PANTHER" id="PTHR30055:SF234">
    <property type="entry name" value="HTH-TYPE TRANSCRIPTIONAL REGULATOR BETI"/>
    <property type="match status" value="1"/>
</dbReference>
<feature type="domain" description="HTH tetR-type" evidence="7">
    <location>
        <begin position="34"/>
        <end position="94"/>
    </location>
</feature>
<evidence type="ECO:0000256" key="1">
    <source>
        <dbReference type="ARBA" id="ARBA00022491"/>
    </source>
</evidence>
<proteinExistence type="predicted"/>
<organism evidence="8 9">
    <name type="scientific">Ramlibacter pallidus</name>
    <dbReference type="NCBI Taxonomy" id="2780087"/>
    <lineage>
        <taxon>Bacteria</taxon>
        <taxon>Pseudomonadati</taxon>
        <taxon>Pseudomonadota</taxon>
        <taxon>Betaproteobacteria</taxon>
        <taxon>Burkholderiales</taxon>
        <taxon>Comamonadaceae</taxon>
        <taxon>Ramlibacter</taxon>
    </lineage>
</organism>
<name>A0ABR9S3E3_9BURK</name>
<evidence type="ECO:0000256" key="3">
    <source>
        <dbReference type="ARBA" id="ARBA00023125"/>
    </source>
</evidence>
<accession>A0ABR9S3E3</accession>
<evidence type="ECO:0000256" key="2">
    <source>
        <dbReference type="ARBA" id="ARBA00023015"/>
    </source>
</evidence>
<reference evidence="8 9" key="1">
    <citation type="submission" date="2020-10" db="EMBL/GenBank/DDBJ databases">
        <title>Ramlibacter sp. HM2 16S ribosomal RNA gene Genome sequencing and assembly.</title>
        <authorList>
            <person name="Kang M."/>
        </authorList>
    </citation>
    <scope>NUCLEOTIDE SEQUENCE [LARGE SCALE GENOMIC DNA]</scope>
    <source>
        <strain evidence="8 9">HM2</strain>
    </source>
</reference>
<evidence type="ECO:0000313" key="8">
    <source>
        <dbReference type="EMBL" id="MBE7368035.1"/>
    </source>
</evidence>
<gene>
    <name evidence="8" type="ORF">IM787_10685</name>
</gene>
<dbReference type="InterPro" id="IPR023772">
    <property type="entry name" value="DNA-bd_HTH_TetR-type_CS"/>
</dbReference>